<protein>
    <recommendedName>
        <fullName evidence="4">DUF4806 domain-containing protein</fullName>
    </recommendedName>
</protein>
<organism evidence="2 3">
    <name type="scientific">Aphis craccivora</name>
    <name type="common">Cowpea aphid</name>
    <dbReference type="NCBI Taxonomy" id="307492"/>
    <lineage>
        <taxon>Eukaryota</taxon>
        <taxon>Metazoa</taxon>
        <taxon>Ecdysozoa</taxon>
        <taxon>Arthropoda</taxon>
        <taxon>Hexapoda</taxon>
        <taxon>Insecta</taxon>
        <taxon>Pterygota</taxon>
        <taxon>Neoptera</taxon>
        <taxon>Paraneoptera</taxon>
        <taxon>Hemiptera</taxon>
        <taxon>Sternorrhyncha</taxon>
        <taxon>Aphidomorpha</taxon>
        <taxon>Aphidoidea</taxon>
        <taxon>Aphididae</taxon>
        <taxon>Aphidini</taxon>
        <taxon>Aphis</taxon>
        <taxon>Aphis</taxon>
    </lineage>
</organism>
<name>A0A6G0VUP2_APHCR</name>
<feature type="region of interest" description="Disordered" evidence="1">
    <location>
        <begin position="106"/>
        <end position="131"/>
    </location>
</feature>
<reference evidence="2 3" key="1">
    <citation type="submission" date="2019-08" db="EMBL/GenBank/DDBJ databases">
        <title>Whole genome of Aphis craccivora.</title>
        <authorList>
            <person name="Voronova N.V."/>
            <person name="Shulinski R.S."/>
            <person name="Bandarenka Y.V."/>
            <person name="Zhorov D.G."/>
            <person name="Warner D."/>
        </authorList>
    </citation>
    <scope>NUCLEOTIDE SEQUENCE [LARGE SCALE GENOMIC DNA]</scope>
    <source>
        <strain evidence="2">180601</strain>
        <tissue evidence="2">Whole Body</tissue>
    </source>
</reference>
<dbReference type="EMBL" id="VUJU01011692">
    <property type="protein sequence ID" value="KAF0710305.1"/>
    <property type="molecule type" value="Genomic_DNA"/>
</dbReference>
<accession>A0A6G0VUP2</accession>
<evidence type="ECO:0000256" key="1">
    <source>
        <dbReference type="SAM" id="MobiDB-lite"/>
    </source>
</evidence>
<feature type="non-terminal residue" evidence="2">
    <location>
        <position position="597"/>
    </location>
</feature>
<gene>
    <name evidence="2" type="ORF">FWK35_00029950</name>
</gene>
<proteinExistence type="predicted"/>
<dbReference type="Proteomes" id="UP000478052">
    <property type="component" value="Unassembled WGS sequence"/>
</dbReference>
<evidence type="ECO:0000313" key="2">
    <source>
        <dbReference type="EMBL" id="KAF0710305.1"/>
    </source>
</evidence>
<comment type="caution">
    <text evidence="2">The sequence shown here is derived from an EMBL/GenBank/DDBJ whole genome shotgun (WGS) entry which is preliminary data.</text>
</comment>
<dbReference type="AlphaFoldDB" id="A0A6G0VUP2"/>
<dbReference type="OrthoDB" id="6608992at2759"/>
<evidence type="ECO:0008006" key="4">
    <source>
        <dbReference type="Google" id="ProtNLM"/>
    </source>
</evidence>
<evidence type="ECO:0000313" key="3">
    <source>
        <dbReference type="Proteomes" id="UP000478052"/>
    </source>
</evidence>
<sequence length="597" mass="67604">MMSTKQPSKFRKIRQYKRWVIVMFTETNDYSVVPVNWLILPTMLELTASNISVIEYCRWPPFNVTSIELQNADDPEDSWDSFKIKVLATNFKEAWHQRVEIESSATENECETTKKKKKNHQRSSSDDSDFEDCSLSITPISKKLKKDVPFTFTELLVRGSNEELDCSLASVTSPAVQIVASSSASSYIQNKDNEVIEDIQKQATPQVQNNQMDLYNSYEPFILTNNSSYSTTESSNTNQKILNILTNMELEQVNIKRELVASNLILNRLLTKVEVLETNSKNNHLNSTMANQYIDSNFLSLFPIKDKDAFLSVELNIVNEVDFVLKLESFIKSIGGCGSKNNITRVLQKLFSDEFAVISTWTGRGKNISIAIGSSEMIKLIKRIIKANSNGILTDSEFEITNYNSKKKNIALISTKYFKRILKDEQQKVNLSDMSIVNNSSVNCVKKSINNDIPLKLSLSLKDPSMPESSSLNTSLNTLSFETVQSNNCNLCVDDFYNTKKTDYDTLNPLLEVDVPNKLSITEKLRLLIVKHKVSHNFCNGLLHLLKSEGLDVPKDIRTLMKTPKLHDIVDISGGSYIHLGLRNMLLPILIKNNAQI</sequence>
<keyword evidence="3" id="KW-1185">Reference proteome</keyword>